<dbReference type="HOGENOM" id="CLU_1889633_0_0_1"/>
<dbReference type="Gene3D" id="1.10.20.10">
    <property type="entry name" value="Histone, subunit A"/>
    <property type="match status" value="1"/>
</dbReference>
<dbReference type="GO" id="GO:0016251">
    <property type="term" value="F:RNA polymerase II general transcription initiation factor activity"/>
    <property type="evidence" value="ECO:0007669"/>
    <property type="project" value="TreeGrafter"/>
</dbReference>
<protein>
    <submittedName>
        <fullName evidence="1">AlNc14C360G10987 protein</fullName>
    </submittedName>
</protein>
<dbReference type="EMBL" id="FR824405">
    <property type="protein sequence ID" value="CCA26247.1"/>
    <property type="molecule type" value="Genomic_DNA"/>
</dbReference>
<organism evidence="1">
    <name type="scientific">Albugo laibachii Nc14</name>
    <dbReference type="NCBI Taxonomy" id="890382"/>
    <lineage>
        <taxon>Eukaryota</taxon>
        <taxon>Sar</taxon>
        <taxon>Stramenopiles</taxon>
        <taxon>Oomycota</taxon>
        <taxon>Peronosporomycetes</taxon>
        <taxon>Albuginales</taxon>
        <taxon>Albuginaceae</taxon>
        <taxon>Albugo</taxon>
    </lineage>
</organism>
<dbReference type="GO" id="GO:0046982">
    <property type="term" value="F:protein heterodimerization activity"/>
    <property type="evidence" value="ECO:0007669"/>
    <property type="project" value="InterPro"/>
</dbReference>
<evidence type="ECO:0000313" key="1">
    <source>
        <dbReference type="EMBL" id="CCA26247.1"/>
    </source>
</evidence>
<dbReference type="GO" id="GO:0017025">
    <property type="term" value="F:TBP-class protein binding"/>
    <property type="evidence" value="ECO:0007669"/>
    <property type="project" value="TreeGrafter"/>
</dbReference>
<dbReference type="GO" id="GO:0051123">
    <property type="term" value="P:RNA polymerase II preinitiation complex assembly"/>
    <property type="evidence" value="ECO:0007669"/>
    <property type="project" value="TreeGrafter"/>
</dbReference>
<name>F0WXQ1_9STRA</name>
<accession>F0WXQ1</accession>
<dbReference type="AlphaFoldDB" id="F0WXQ1"/>
<dbReference type="GO" id="GO:0017054">
    <property type="term" value="C:negative cofactor 2 complex"/>
    <property type="evidence" value="ECO:0007669"/>
    <property type="project" value="InterPro"/>
</dbReference>
<gene>
    <name evidence="1" type="primary">AlNc14C360G10987</name>
    <name evidence="1" type="ORF">ALNC14_123910</name>
</gene>
<dbReference type="GO" id="GO:0000122">
    <property type="term" value="P:negative regulation of transcription by RNA polymerase II"/>
    <property type="evidence" value="ECO:0007669"/>
    <property type="project" value="InterPro"/>
</dbReference>
<reference evidence="1" key="1">
    <citation type="journal article" date="2011" name="PLoS Biol.">
        <title>Gene gain and loss during evolution of obligate parasitism in the white rust pathogen of Arabidopsis thaliana.</title>
        <authorList>
            <person name="Kemen E."/>
            <person name="Gardiner A."/>
            <person name="Schultz-Larsen T."/>
            <person name="Kemen A.C."/>
            <person name="Balmuth A.L."/>
            <person name="Robert-Seilaniantz A."/>
            <person name="Bailey K."/>
            <person name="Holub E."/>
            <person name="Studholme D.J."/>
            <person name="Maclean D."/>
            <person name="Jones J.D."/>
        </authorList>
    </citation>
    <scope>NUCLEOTIDE SEQUENCE</scope>
</reference>
<dbReference type="InterPro" id="IPR042225">
    <property type="entry name" value="Ncb2"/>
</dbReference>
<dbReference type="SUPFAM" id="SSF47113">
    <property type="entry name" value="Histone-fold"/>
    <property type="match status" value="1"/>
</dbReference>
<dbReference type="PANTHER" id="PTHR46138">
    <property type="entry name" value="PROTEIN DR1"/>
    <property type="match status" value="1"/>
</dbReference>
<sequence length="135" mass="15447">MAKKNGILPLSTIEEHLYQRLPAEYRITTETVDCINDCVTEFLRVTTKEANRLAELGATREHFRVQESHLSTAANNLQLQALLTDVDLQKRANRHALTTKRKRDRAKMSGNEQLIAEQKKLFELASIKAKSEGWQ</sequence>
<proteinExistence type="predicted"/>
<reference evidence="1" key="2">
    <citation type="submission" date="2011-02" db="EMBL/GenBank/DDBJ databases">
        <authorList>
            <person name="MacLean D."/>
        </authorList>
    </citation>
    <scope>NUCLEOTIDE SEQUENCE</scope>
</reference>
<dbReference type="InterPro" id="IPR009072">
    <property type="entry name" value="Histone-fold"/>
</dbReference>
<dbReference type="PANTHER" id="PTHR46138:SF1">
    <property type="entry name" value="PROTEIN DR1"/>
    <property type="match status" value="1"/>
</dbReference>